<protein>
    <submittedName>
        <fullName evidence="2">Uncharacterized protein</fullName>
    </submittedName>
</protein>
<dbReference type="PRINTS" id="PR01185">
    <property type="entry name" value="INTEGRINA"/>
</dbReference>
<keyword evidence="3" id="KW-1185">Reference proteome</keyword>
<proteinExistence type="predicted"/>
<dbReference type="Proteomes" id="UP001642483">
    <property type="component" value="Unassembled WGS sequence"/>
</dbReference>
<comment type="caution">
    <text evidence="2">The sequence shown here is derived from an EMBL/GenBank/DDBJ whole genome shotgun (WGS) entry which is preliminary data.</text>
</comment>
<accession>A0ABP0GU29</accession>
<dbReference type="PANTHER" id="PTHR23220:SF122">
    <property type="entry name" value="INTEGRIN ALPHA-PS1"/>
    <property type="match status" value="1"/>
</dbReference>
<evidence type="ECO:0000313" key="3">
    <source>
        <dbReference type="Proteomes" id="UP001642483"/>
    </source>
</evidence>
<dbReference type="InterPro" id="IPR000413">
    <property type="entry name" value="Integrin_alpha"/>
</dbReference>
<dbReference type="SUPFAM" id="SSF69318">
    <property type="entry name" value="Integrin alpha N-terminal domain"/>
    <property type="match status" value="1"/>
</dbReference>
<reference evidence="2 3" key="1">
    <citation type="submission" date="2024-02" db="EMBL/GenBank/DDBJ databases">
        <authorList>
            <person name="Daric V."/>
            <person name="Darras S."/>
        </authorList>
    </citation>
    <scope>NUCLEOTIDE SEQUENCE [LARGE SCALE GENOMIC DNA]</scope>
</reference>
<name>A0ABP0GU29_CLALP</name>
<dbReference type="PANTHER" id="PTHR23220">
    <property type="entry name" value="INTEGRIN ALPHA"/>
    <property type="match status" value="1"/>
</dbReference>
<dbReference type="Gene3D" id="2.130.10.130">
    <property type="entry name" value="Integrin alpha, N-terminal"/>
    <property type="match status" value="1"/>
</dbReference>
<evidence type="ECO:0000256" key="1">
    <source>
        <dbReference type="ARBA" id="ARBA00023180"/>
    </source>
</evidence>
<gene>
    <name evidence="2" type="ORF">CVLEPA_LOCUS28347</name>
</gene>
<sequence>MVLTTRVPEDPFSDLDKAWISNDYRDFLSANSYLGFSLTTGFLVSGSNINFIAGAPRSNDTGEVVIFEKVRIGSLTVMRQKEILRGQILASSFGYTVEVFDLNGDGFVTFNCNIRRV</sequence>
<organism evidence="2 3">
    <name type="scientific">Clavelina lepadiformis</name>
    <name type="common">Light-bulb sea squirt</name>
    <name type="synonym">Ascidia lepadiformis</name>
    <dbReference type="NCBI Taxonomy" id="159417"/>
    <lineage>
        <taxon>Eukaryota</taxon>
        <taxon>Metazoa</taxon>
        <taxon>Chordata</taxon>
        <taxon>Tunicata</taxon>
        <taxon>Ascidiacea</taxon>
        <taxon>Aplousobranchia</taxon>
        <taxon>Clavelinidae</taxon>
        <taxon>Clavelina</taxon>
    </lineage>
</organism>
<dbReference type="EMBL" id="CAWYQH010000141">
    <property type="protein sequence ID" value="CAK8695050.1"/>
    <property type="molecule type" value="Genomic_DNA"/>
</dbReference>
<evidence type="ECO:0000313" key="2">
    <source>
        <dbReference type="EMBL" id="CAK8695050.1"/>
    </source>
</evidence>
<dbReference type="InterPro" id="IPR028994">
    <property type="entry name" value="Integrin_alpha_N"/>
</dbReference>
<keyword evidence="1" id="KW-0325">Glycoprotein</keyword>